<feature type="region of interest" description="Disordered" evidence="1">
    <location>
        <begin position="65"/>
        <end position="88"/>
    </location>
</feature>
<evidence type="ECO:0000313" key="4">
    <source>
        <dbReference type="Proteomes" id="UP000011532"/>
    </source>
</evidence>
<evidence type="ECO:0000313" key="3">
    <source>
        <dbReference type="EMBL" id="ELY33286.1"/>
    </source>
</evidence>
<dbReference type="AlphaFoldDB" id="A0A384LNC1"/>
<evidence type="ECO:0000256" key="2">
    <source>
        <dbReference type="SAM" id="Phobius"/>
    </source>
</evidence>
<keyword evidence="2" id="KW-0812">Transmembrane</keyword>
<feature type="transmembrane region" description="Helical" evidence="2">
    <location>
        <begin position="32"/>
        <end position="53"/>
    </location>
</feature>
<dbReference type="EMBL" id="AOHU01000042">
    <property type="protein sequence ID" value="ELY33286.1"/>
    <property type="molecule type" value="Genomic_DNA"/>
</dbReference>
<dbReference type="GeneID" id="8925090"/>
<name>A0A384LNC1_HALVD</name>
<keyword evidence="2" id="KW-1133">Transmembrane helix</keyword>
<feature type="compositionally biased region" description="Acidic residues" evidence="1">
    <location>
        <begin position="78"/>
        <end position="88"/>
    </location>
</feature>
<reference evidence="3 4" key="2">
    <citation type="journal article" date="2014" name="PLoS Genet.">
        <title>Phylogenetically driven sequencing of extremely halophilic archaea reveals strategies for static and dynamic osmo-response.</title>
        <authorList>
            <person name="Becker E.A."/>
            <person name="Seitzer P.M."/>
            <person name="Tritt A."/>
            <person name="Larsen D."/>
            <person name="Krusor M."/>
            <person name="Yao A.I."/>
            <person name="Wu D."/>
            <person name="Madern D."/>
            <person name="Eisen J.A."/>
            <person name="Darling A.E."/>
            <person name="Facciotti M.T."/>
        </authorList>
    </citation>
    <scope>NUCLEOTIDE SEQUENCE [LARGE SCALE GENOMIC DNA]</scope>
    <source>
        <strain evidence="4">ATCC 29605 / DSM 3757 / JCM 8879 / NBRC 14742 / NCIMB 2012 / VKM B-1768 / DS2</strain>
    </source>
</reference>
<evidence type="ECO:0000256" key="1">
    <source>
        <dbReference type="SAM" id="MobiDB-lite"/>
    </source>
</evidence>
<accession>A0A384LNC1</accession>
<proteinExistence type="predicted"/>
<organism evidence="3 4">
    <name type="scientific">Haloferax volcanii (strain ATCC 29605 / DSM 3757 / JCM 8879 / NBRC 14742 / NCIMB 2012 / VKM B-1768 / DS2)</name>
    <name type="common">Halobacterium volcanii</name>
    <dbReference type="NCBI Taxonomy" id="309800"/>
    <lineage>
        <taxon>Archaea</taxon>
        <taxon>Methanobacteriati</taxon>
        <taxon>Methanobacteriota</taxon>
        <taxon>Stenosarchaea group</taxon>
        <taxon>Halobacteria</taxon>
        <taxon>Halobacteriales</taxon>
        <taxon>Haloferacaceae</taxon>
        <taxon>Haloferax</taxon>
    </lineage>
</organism>
<keyword evidence="2" id="KW-0472">Membrane</keyword>
<reference evidence="4" key="1">
    <citation type="submission" date="2012-11" db="EMBL/GenBank/DDBJ databases">
        <authorList>
            <person name="Becker E.A."/>
            <person name="Seitzer P."/>
            <person name="Tritt A."/>
            <person name="Larsen D."/>
            <person name="Yao A."/>
            <person name="Wu D."/>
            <person name="Darling A."/>
            <person name="Eisen J.A."/>
            <person name="Facciotti M.T."/>
        </authorList>
    </citation>
    <scope>NUCLEOTIDE SEQUENCE [LARGE SCALE GENOMIC DNA]</scope>
    <source>
        <strain evidence="4">ATCC 29605 / DSM 3757 / JCM 8879 / NBRC 14742 / NCIMB 2012 / VKM B-1768 / DS2</strain>
    </source>
</reference>
<comment type="caution">
    <text evidence="3">The sequence shown here is derived from an EMBL/GenBank/DDBJ whole genome shotgun (WGS) entry which is preliminary data.</text>
</comment>
<gene>
    <name evidence="3" type="ORF">C498_06585</name>
</gene>
<dbReference type="OrthoDB" id="346410at2157"/>
<dbReference type="RefSeq" id="WP_004042150.1">
    <property type="nucleotide sequence ID" value="NC_013967.1"/>
</dbReference>
<protein>
    <submittedName>
        <fullName evidence="3">Uncharacterized protein</fullName>
    </submittedName>
</protein>
<dbReference type="Proteomes" id="UP000011532">
    <property type="component" value="Unassembled WGS sequence"/>
</dbReference>
<sequence length="88" mass="10170">MTDSDSDEQDESSGIQIGSVHIGPIEYRFLKLAIYSVVGLFIWPYLLLLYIYLSIRRFNKNLAKLSKRASRTVRDEYEAGYEEGESED</sequence>